<keyword evidence="2" id="KW-0479">Metal-binding</keyword>
<name>A0A8H7EMB2_9FUNG</name>
<dbReference type="Gene3D" id="1.10.10.2030">
    <property type="entry name" value="DNA/RNA-binding protein Kin17, conserved domain"/>
    <property type="match status" value="1"/>
</dbReference>
<dbReference type="EMBL" id="JABAYA010000184">
    <property type="protein sequence ID" value="KAF7722637.1"/>
    <property type="molecule type" value="Genomic_DNA"/>
</dbReference>
<organism evidence="7 8">
    <name type="scientific">Apophysomyces ossiformis</name>
    <dbReference type="NCBI Taxonomy" id="679940"/>
    <lineage>
        <taxon>Eukaryota</taxon>
        <taxon>Fungi</taxon>
        <taxon>Fungi incertae sedis</taxon>
        <taxon>Mucoromycota</taxon>
        <taxon>Mucoromycotina</taxon>
        <taxon>Mucoromycetes</taxon>
        <taxon>Mucorales</taxon>
        <taxon>Mucorineae</taxon>
        <taxon>Mucoraceae</taxon>
        <taxon>Apophysomyces</taxon>
    </lineage>
</organism>
<keyword evidence="4" id="KW-0862">Zinc</keyword>
<dbReference type="GO" id="GO:0005634">
    <property type="term" value="C:nucleus"/>
    <property type="evidence" value="ECO:0007669"/>
    <property type="project" value="TreeGrafter"/>
</dbReference>
<dbReference type="InterPro" id="IPR038254">
    <property type="entry name" value="KIN17_WH-like_sf"/>
</dbReference>
<dbReference type="OrthoDB" id="10266249at2759"/>
<feature type="compositionally biased region" description="Low complexity" evidence="5">
    <location>
        <begin position="230"/>
        <end position="245"/>
    </location>
</feature>
<dbReference type="FunFam" id="1.10.10.2030:FF:000001">
    <property type="entry name" value="DNA/RNA-binding protein KIN17, putative"/>
    <property type="match status" value="1"/>
</dbReference>
<dbReference type="InterPro" id="IPR037321">
    <property type="entry name" value="KIN17-like"/>
</dbReference>
<sequence>MGKSGGFLTPKAIANRIKAKGLTKLKFYCQICEKACRDANGFKCHTMSESHQRQMLLVAQSPGKYIHSFSDQFKREFISILSRRHGTKRVFANNVYQEYIADRHHLHMNATRWTSLAEFVKHLGREGICHVDETERGFYIAWIDNSPKTLAKQAAIQKMERMAKDDEERDLETLQKQIERASQLAEERGVTEQQASELKREEQQGKIKLNLSLKPAAPSSSEPVKGSGSGKMKSMMMGSLKKPGGLSALAKASSSSQSSSSSGTNGIKIGTSLGKRKMENDPEESSSKKTKA</sequence>
<evidence type="ECO:0000256" key="3">
    <source>
        <dbReference type="ARBA" id="ARBA00022771"/>
    </source>
</evidence>
<dbReference type="Proteomes" id="UP000605846">
    <property type="component" value="Unassembled WGS sequence"/>
</dbReference>
<dbReference type="GO" id="GO:0006974">
    <property type="term" value="P:DNA damage response"/>
    <property type="evidence" value="ECO:0007669"/>
    <property type="project" value="TreeGrafter"/>
</dbReference>
<evidence type="ECO:0000313" key="8">
    <source>
        <dbReference type="Proteomes" id="UP000605846"/>
    </source>
</evidence>
<dbReference type="Pfam" id="PF10357">
    <property type="entry name" value="WH_KIN17"/>
    <property type="match status" value="1"/>
</dbReference>
<protein>
    <recommendedName>
        <fullName evidence="6">C2H2-type domain-containing protein</fullName>
    </recommendedName>
</protein>
<dbReference type="PROSITE" id="PS00028">
    <property type="entry name" value="ZINC_FINGER_C2H2_1"/>
    <property type="match status" value="1"/>
</dbReference>
<evidence type="ECO:0000256" key="1">
    <source>
        <dbReference type="ARBA" id="ARBA00008517"/>
    </source>
</evidence>
<evidence type="ECO:0000313" key="7">
    <source>
        <dbReference type="EMBL" id="KAF7722637.1"/>
    </source>
</evidence>
<dbReference type="GO" id="GO:0003690">
    <property type="term" value="F:double-stranded DNA binding"/>
    <property type="evidence" value="ECO:0007669"/>
    <property type="project" value="TreeGrafter"/>
</dbReference>
<comment type="caution">
    <text evidence="7">The sequence shown here is derived from an EMBL/GenBank/DDBJ whole genome shotgun (WGS) entry which is preliminary data.</text>
</comment>
<dbReference type="SMART" id="SM01253">
    <property type="entry name" value="Kin17_mid"/>
    <property type="match status" value="1"/>
</dbReference>
<dbReference type="InterPro" id="IPR056767">
    <property type="entry name" value="C2H2-Znf_KIN17"/>
</dbReference>
<dbReference type="PANTHER" id="PTHR12805">
    <property type="entry name" value="KIN17 KIN, ANTIGENIC DETERMINANT OF RECA PROTEIN HOMOLOG"/>
    <property type="match status" value="1"/>
</dbReference>
<proteinExistence type="inferred from homology"/>
<dbReference type="InterPro" id="IPR019447">
    <property type="entry name" value="DNA/RNA-bd_Kin17_WH-like_dom"/>
</dbReference>
<feature type="domain" description="C2H2-type" evidence="6">
    <location>
        <begin position="29"/>
        <end position="51"/>
    </location>
</feature>
<keyword evidence="3" id="KW-0863">Zinc-finger</keyword>
<dbReference type="PANTHER" id="PTHR12805:SF0">
    <property type="entry name" value="DNA_RNA-BINDING PROTEIN KIN17"/>
    <property type="match status" value="1"/>
</dbReference>
<dbReference type="InterPro" id="IPR036236">
    <property type="entry name" value="Znf_C2H2_sf"/>
</dbReference>
<evidence type="ECO:0000256" key="5">
    <source>
        <dbReference type="SAM" id="MobiDB-lite"/>
    </source>
</evidence>
<dbReference type="GO" id="GO:0008270">
    <property type="term" value="F:zinc ion binding"/>
    <property type="evidence" value="ECO:0007669"/>
    <property type="project" value="UniProtKB-KW"/>
</dbReference>
<reference evidence="7" key="1">
    <citation type="submission" date="2020-01" db="EMBL/GenBank/DDBJ databases">
        <title>Genome Sequencing of Three Apophysomyces-Like Fungal Strains Confirms a Novel Fungal Genus in the Mucoromycota with divergent Burkholderia-like Endosymbiotic Bacteria.</title>
        <authorList>
            <person name="Stajich J.E."/>
            <person name="Macias A.M."/>
            <person name="Carter-House D."/>
            <person name="Lovett B."/>
            <person name="Kasson L.R."/>
            <person name="Berry K."/>
            <person name="Grigoriev I."/>
            <person name="Chang Y."/>
            <person name="Spatafora J."/>
            <person name="Kasson M.T."/>
        </authorList>
    </citation>
    <scope>NUCLEOTIDE SEQUENCE</scope>
    <source>
        <strain evidence="7">NRRL A-21654</strain>
    </source>
</reference>
<dbReference type="GO" id="GO:0006260">
    <property type="term" value="P:DNA replication"/>
    <property type="evidence" value="ECO:0007669"/>
    <property type="project" value="TreeGrafter"/>
</dbReference>
<evidence type="ECO:0000256" key="4">
    <source>
        <dbReference type="ARBA" id="ARBA00022833"/>
    </source>
</evidence>
<dbReference type="InterPro" id="IPR013087">
    <property type="entry name" value="Znf_C2H2_type"/>
</dbReference>
<gene>
    <name evidence="7" type="ORF">EC973_002878</name>
</gene>
<feature type="compositionally biased region" description="Low complexity" evidence="5">
    <location>
        <begin position="253"/>
        <end position="262"/>
    </location>
</feature>
<dbReference type="Pfam" id="PF25095">
    <property type="entry name" value="C2H2-zf_KIN17"/>
    <property type="match status" value="1"/>
</dbReference>
<evidence type="ECO:0000259" key="6">
    <source>
        <dbReference type="PROSITE" id="PS00028"/>
    </source>
</evidence>
<evidence type="ECO:0000256" key="2">
    <source>
        <dbReference type="ARBA" id="ARBA00022723"/>
    </source>
</evidence>
<dbReference type="SUPFAM" id="SSF57667">
    <property type="entry name" value="beta-beta-alpha zinc fingers"/>
    <property type="match status" value="1"/>
</dbReference>
<keyword evidence="8" id="KW-1185">Reference proteome</keyword>
<comment type="similarity">
    <text evidence="1">Belongs to the KIN17 family.</text>
</comment>
<dbReference type="AlphaFoldDB" id="A0A8H7EMB2"/>
<accession>A0A8H7EMB2</accession>
<feature type="region of interest" description="Disordered" evidence="5">
    <location>
        <begin position="182"/>
        <end position="292"/>
    </location>
</feature>